<dbReference type="EMBL" id="CAJJDP010000074">
    <property type="protein sequence ID" value="CAD8180429.1"/>
    <property type="molecule type" value="Genomic_DNA"/>
</dbReference>
<gene>
    <name evidence="1" type="ORF">POCTA_138.1.T0750024</name>
</gene>
<comment type="caution">
    <text evidence="1">The sequence shown here is derived from an EMBL/GenBank/DDBJ whole genome shotgun (WGS) entry which is preliminary data.</text>
</comment>
<sequence length="50" mass="5975">MGNDWGYQFKIENISMILLRFAFLAIREATIKNQCCFSGYNWENYTNMDL</sequence>
<reference evidence="1" key="1">
    <citation type="submission" date="2021-01" db="EMBL/GenBank/DDBJ databases">
        <authorList>
            <consortium name="Genoscope - CEA"/>
            <person name="William W."/>
        </authorList>
    </citation>
    <scope>NUCLEOTIDE SEQUENCE</scope>
</reference>
<organism evidence="1 2">
    <name type="scientific">Paramecium octaurelia</name>
    <dbReference type="NCBI Taxonomy" id="43137"/>
    <lineage>
        <taxon>Eukaryota</taxon>
        <taxon>Sar</taxon>
        <taxon>Alveolata</taxon>
        <taxon>Ciliophora</taxon>
        <taxon>Intramacronucleata</taxon>
        <taxon>Oligohymenophorea</taxon>
        <taxon>Peniculida</taxon>
        <taxon>Parameciidae</taxon>
        <taxon>Paramecium</taxon>
    </lineage>
</organism>
<name>A0A8S1VXG6_PAROT</name>
<evidence type="ECO:0000313" key="1">
    <source>
        <dbReference type="EMBL" id="CAD8180429.1"/>
    </source>
</evidence>
<accession>A0A8S1VXG6</accession>
<proteinExistence type="predicted"/>
<dbReference type="AlphaFoldDB" id="A0A8S1VXG6"/>
<evidence type="ECO:0000313" key="2">
    <source>
        <dbReference type="Proteomes" id="UP000683925"/>
    </source>
</evidence>
<dbReference type="Proteomes" id="UP000683925">
    <property type="component" value="Unassembled WGS sequence"/>
</dbReference>
<keyword evidence="2" id="KW-1185">Reference proteome</keyword>
<protein>
    <submittedName>
        <fullName evidence="1">Uncharacterized protein</fullName>
    </submittedName>
</protein>